<evidence type="ECO:0000313" key="3">
    <source>
        <dbReference type="Proteomes" id="UP001145050"/>
    </source>
</evidence>
<dbReference type="Gene3D" id="3.40.50.1950">
    <property type="entry name" value="Flavin prenyltransferase-like"/>
    <property type="match status" value="1"/>
</dbReference>
<dbReference type="GO" id="GO:0015937">
    <property type="term" value="P:coenzyme A biosynthetic process"/>
    <property type="evidence" value="ECO:0007669"/>
    <property type="project" value="TreeGrafter"/>
</dbReference>
<dbReference type="InterPro" id="IPR036551">
    <property type="entry name" value="Flavin_trans-like"/>
</dbReference>
<reference evidence="2" key="1">
    <citation type="submission" date="2022-06" db="EMBL/GenBank/DDBJ databases">
        <title>Aquibacillus sp. a new bacterium isolated from soil saline samples.</title>
        <authorList>
            <person name="Galisteo C."/>
            <person name="De La Haba R."/>
            <person name="Sanchez-Porro C."/>
            <person name="Ventosa A."/>
        </authorList>
    </citation>
    <scope>NUCLEOTIDE SEQUENCE</scope>
    <source>
        <strain evidence="2">3ASR75-11</strain>
    </source>
</reference>
<name>A0A9X3WTN1_9BACI</name>
<proteinExistence type="predicted"/>
<comment type="caution">
    <text evidence="2">The sequence shown here is derived from an EMBL/GenBank/DDBJ whole genome shotgun (WGS) entry which is preliminary data.</text>
</comment>
<protein>
    <recommendedName>
        <fullName evidence="1">Flavoprotein domain-containing protein</fullName>
    </recommendedName>
</protein>
<dbReference type="GO" id="GO:0071513">
    <property type="term" value="C:phosphopantothenoylcysteine decarboxylase complex"/>
    <property type="evidence" value="ECO:0007669"/>
    <property type="project" value="TreeGrafter"/>
</dbReference>
<feature type="domain" description="Flavoprotein" evidence="1">
    <location>
        <begin position="2"/>
        <end position="134"/>
    </location>
</feature>
<dbReference type="InterPro" id="IPR003382">
    <property type="entry name" value="Flavoprotein"/>
</dbReference>
<dbReference type="Pfam" id="PF02441">
    <property type="entry name" value="Flavoprotein"/>
    <property type="match status" value="1"/>
</dbReference>
<organism evidence="2 3">
    <name type="scientific">Terrihalobacillus insolitus</name>
    <dbReference type="NCBI Taxonomy" id="2950438"/>
    <lineage>
        <taxon>Bacteria</taxon>
        <taxon>Bacillati</taxon>
        <taxon>Bacillota</taxon>
        <taxon>Bacilli</taxon>
        <taxon>Bacillales</taxon>
        <taxon>Bacillaceae</taxon>
        <taxon>Terrihalobacillus</taxon>
    </lineage>
</organism>
<sequence length="178" mass="19955">MKKITLGVCGTIGASNIDNYVILLSRLYEVNVILTQNAKRFIAYETLKYYCNSLHTGLFNATTTSVDHVKLGKECDHFIIMPVSANMLGKISNGIADDLLSSAVLNYQGRILFAPNMNQTMWDNQVVQDNVNYLKDKGHQFINKRKKGVEAYDNSIVEIDSALPSPRELINILQKAQI</sequence>
<dbReference type="GO" id="GO:0010181">
    <property type="term" value="F:FMN binding"/>
    <property type="evidence" value="ECO:0007669"/>
    <property type="project" value="TreeGrafter"/>
</dbReference>
<evidence type="ECO:0000313" key="2">
    <source>
        <dbReference type="EMBL" id="MDC3424428.1"/>
    </source>
</evidence>
<dbReference type="GO" id="GO:0004633">
    <property type="term" value="F:phosphopantothenoylcysteine decarboxylase activity"/>
    <property type="evidence" value="ECO:0007669"/>
    <property type="project" value="TreeGrafter"/>
</dbReference>
<dbReference type="SUPFAM" id="SSF52507">
    <property type="entry name" value="Homo-oligomeric flavin-containing Cys decarboxylases, HFCD"/>
    <property type="match status" value="1"/>
</dbReference>
<accession>A0A9X3WTN1</accession>
<dbReference type="AlphaFoldDB" id="A0A9X3WTN1"/>
<dbReference type="EMBL" id="JAMQKB010000006">
    <property type="protein sequence ID" value="MDC3424428.1"/>
    <property type="molecule type" value="Genomic_DNA"/>
</dbReference>
<dbReference type="Proteomes" id="UP001145050">
    <property type="component" value="Unassembled WGS sequence"/>
</dbReference>
<keyword evidence="3" id="KW-1185">Reference proteome</keyword>
<dbReference type="PANTHER" id="PTHR14359:SF6">
    <property type="entry name" value="PHOSPHOPANTOTHENOYLCYSTEINE DECARBOXYLASE"/>
    <property type="match status" value="1"/>
</dbReference>
<evidence type="ECO:0000259" key="1">
    <source>
        <dbReference type="Pfam" id="PF02441"/>
    </source>
</evidence>
<gene>
    <name evidence="2" type="ORF">NC797_07890</name>
</gene>
<dbReference type="RefSeq" id="WP_272436234.1">
    <property type="nucleotide sequence ID" value="NZ_JAMQKB010000006.1"/>
</dbReference>
<dbReference type="PANTHER" id="PTHR14359">
    <property type="entry name" value="HOMO-OLIGOMERIC FLAVIN CONTAINING CYS DECARBOXYLASE FAMILY"/>
    <property type="match status" value="1"/>
</dbReference>